<keyword evidence="2" id="KW-1133">Transmembrane helix</keyword>
<dbReference type="Pfam" id="PF16751">
    <property type="entry name" value="RsdA_SigD_bd"/>
    <property type="match status" value="1"/>
</dbReference>
<sequence length="315" mass="32989">MNDKHDPAEPGWDLTQPIDMTSVHVDDEFIDALSQDLPVPTHDDTEYQLAELLSGWRHETLTAPLPELPTVDEVETAIAATERARRGRGVIRHLRVASGAAAIVVIAGAGLTVLAEGSSPGDPLWGVKRVVFSEAASQTQASMDVQSNLEKAEAAMAAGDPQQAAELIAKAQKDLGPVRDNETLNRMKDWIERLRAQTATSGASSTSSSISVSQSRRPGEGAGGPTTPPRDLRRSRIDDGSSSITVTKPAPPPPVTSDVPTSDGGHQSPGNPEPSTPPDVRDTTPTTTATSSPVERDDGAGGTASDFPTTTSPSS</sequence>
<feature type="compositionally biased region" description="Polar residues" evidence="1">
    <location>
        <begin position="306"/>
        <end position="315"/>
    </location>
</feature>
<evidence type="ECO:0000259" key="3">
    <source>
        <dbReference type="Pfam" id="PF16751"/>
    </source>
</evidence>
<feature type="compositionally biased region" description="Low complexity" evidence="1">
    <location>
        <begin position="283"/>
        <end position="293"/>
    </location>
</feature>
<proteinExistence type="predicted"/>
<feature type="compositionally biased region" description="Basic and acidic residues" evidence="1">
    <location>
        <begin position="230"/>
        <end position="239"/>
    </location>
</feature>
<organism evidence="4 5">
    <name type="scientific">Gordonia hankookensis</name>
    <dbReference type="NCBI Taxonomy" id="589403"/>
    <lineage>
        <taxon>Bacteria</taxon>
        <taxon>Bacillati</taxon>
        <taxon>Actinomycetota</taxon>
        <taxon>Actinomycetes</taxon>
        <taxon>Mycobacteriales</taxon>
        <taxon>Gordoniaceae</taxon>
        <taxon>Gordonia</taxon>
    </lineage>
</organism>
<keyword evidence="5" id="KW-1185">Reference proteome</keyword>
<feature type="transmembrane region" description="Helical" evidence="2">
    <location>
        <begin position="93"/>
        <end position="114"/>
    </location>
</feature>
<gene>
    <name evidence="4" type="ORF">IDF66_15565</name>
</gene>
<keyword evidence="2" id="KW-0812">Transmembrane</keyword>
<name>A0ABR7WDZ4_9ACTN</name>
<accession>A0ABR7WDZ4</accession>
<evidence type="ECO:0000256" key="1">
    <source>
        <dbReference type="SAM" id="MobiDB-lite"/>
    </source>
</evidence>
<feature type="compositionally biased region" description="Low complexity" evidence="1">
    <location>
        <begin position="196"/>
        <end position="216"/>
    </location>
</feature>
<dbReference type="Gene3D" id="6.10.250.1300">
    <property type="match status" value="1"/>
</dbReference>
<evidence type="ECO:0000313" key="5">
    <source>
        <dbReference type="Proteomes" id="UP000602395"/>
    </source>
</evidence>
<evidence type="ECO:0000313" key="4">
    <source>
        <dbReference type="EMBL" id="MBD1321004.1"/>
    </source>
</evidence>
<evidence type="ECO:0000256" key="2">
    <source>
        <dbReference type="SAM" id="Phobius"/>
    </source>
</evidence>
<comment type="caution">
    <text evidence="4">The sequence shown here is derived from an EMBL/GenBank/DDBJ whole genome shotgun (WGS) entry which is preliminary data.</text>
</comment>
<keyword evidence="2" id="KW-0472">Membrane</keyword>
<dbReference type="Proteomes" id="UP000602395">
    <property type="component" value="Unassembled WGS sequence"/>
</dbReference>
<dbReference type="InterPro" id="IPR031928">
    <property type="entry name" value="RsdA_SigD-bd"/>
</dbReference>
<dbReference type="EMBL" id="JACWMS010000003">
    <property type="protein sequence ID" value="MBD1321004.1"/>
    <property type="molecule type" value="Genomic_DNA"/>
</dbReference>
<protein>
    <recommendedName>
        <fullName evidence="3">Anti-sigma-D factor RsdA sigma factor binding region domain-containing protein</fullName>
    </recommendedName>
</protein>
<feature type="region of interest" description="Disordered" evidence="1">
    <location>
        <begin position="196"/>
        <end position="315"/>
    </location>
</feature>
<reference evidence="4 5" key="1">
    <citation type="submission" date="2020-09" db="EMBL/GenBank/DDBJ databases">
        <title>Novel species in genus Gordonia.</title>
        <authorList>
            <person name="Zhang G."/>
        </authorList>
    </citation>
    <scope>NUCLEOTIDE SEQUENCE [LARGE SCALE GENOMIC DNA]</scope>
    <source>
        <strain evidence="4 5">ON-33</strain>
    </source>
</reference>
<feature type="domain" description="Anti-sigma-D factor RsdA sigma factor binding region" evidence="3">
    <location>
        <begin position="19"/>
        <end position="64"/>
    </location>
</feature>
<dbReference type="RefSeq" id="WP_164307031.1">
    <property type="nucleotide sequence ID" value="NZ_BAABAD010000005.1"/>
</dbReference>